<dbReference type="AlphaFoldDB" id="A0A1V4KYT4"/>
<protein>
    <submittedName>
        <fullName evidence="2">Uncharacterized protein</fullName>
    </submittedName>
</protein>
<dbReference type="EMBL" id="LSYS01001150">
    <property type="protein sequence ID" value="OPJ89562.1"/>
    <property type="molecule type" value="Genomic_DNA"/>
</dbReference>
<gene>
    <name evidence="2" type="ORF">AV530_003755</name>
</gene>
<proteinExistence type="predicted"/>
<feature type="region of interest" description="Disordered" evidence="1">
    <location>
        <begin position="46"/>
        <end position="72"/>
    </location>
</feature>
<accession>A0A1V4KYT4</accession>
<dbReference type="Proteomes" id="UP000190648">
    <property type="component" value="Unassembled WGS sequence"/>
</dbReference>
<sequence>MTPDSLADPDLLCHVGSPLAMSYQSFFEEECRTIISLLLGVVTAASPSPGPVEGSSLWLDPAGPTTSTPLHASLPLHERALDSARPAGRLNTDAGGAAAWAQPTGTSRLSCHPLPTAAPAQ</sequence>
<comment type="caution">
    <text evidence="2">The sequence shown here is derived from an EMBL/GenBank/DDBJ whole genome shotgun (WGS) entry which is preliminary data.</text>
</comment>
<evidence type="ECO:0000313" key="2">
    <source>
        <dbReference type="EMBL" id="OPJ89562.1"/>
    </source>
</evidence>
<name>A0A1V4KYT4_PATFA</name>
<evidence type="ECO:0000256" key="1">
    <source>
        <dbReference type="SAM" id="MobiDB-lite"/>
    </source>
</evidence>
<feature type="region of interest" description="Disordered" evidence="1">
    <location>
        <begin position="86"/>
        <end position="121"/>
    </location>
</feature>
<keyword evidence="3" id="KW-1185">Reference proteome</keyword>
<evidence type="ECO:0000313" key="3">
    <source>
        <dbReference type="Proteomes" id="UP000190648"/>
    </source>
</evidence>
<reference evidence="2 3" key="1">
    <citation type="submission" date="2016-02" db="EMBL/GenBank/DDBJ databases">
        <title>Band-tailed pigeon sequencing and assembly.</title>
        <authorList>
            <person name="Soares A.E."/>
            <person name="Novak B.J."/>
            <person name="Rice E.S."/>
            <person name="O'Connell B."/>
            <person name="Chang D."/>
            <person name="Weber S."/>
            <person name="Shapiro B."/>
        </authorList>
    </citation>
    <scope>NUCLEOTIDE SEQUENCE [LARGE SCALE GENOMIC DNA]</scope>
    <source>
        <strain evidence="2">BTP2013</strain>
        <tissue evidence="2">Blood</tissue>
    </source>
</reference>
<dbReference type="OrthoDB" id="9398177at2759"/>
<organism evidence="2 3">
    <name type="scientific">Patagioenas fasciata monilis</name>
    <dbReference type="NCBI Taxonomy" id="372326"/>
    <lineage>
        <taxon>Eukaryota</taxon>
        <taxon>Metazoa</taxon>
        <taxon>Chordata</taxon>
        <taxon>Craniata</taxon>
        <taxon>Vertebrata</taxon>
        <taxon>Euteleostomi</taxon>
        <taxon>Archelosauria</taxon>
        <taxon>Archosauria</taxon>
        <taxon>Dinosauria</taxon>
        <taxon>Saurischia</taxon>
        <taxon>Theropoda</taxon>
        <taxon>Coelurosauria</taxon>
        <taxon>Aves</taxon>
        <taxon>Neognathae</taxon>
        <taxon>Neoaves</taxon>
        <taxon>Columbimorphae</taxon>
        <taxon>Columbiformes</taxon>
        <taxon>Columbidae</taxon>
        <taxon>Patagioenas</taxon>
    </lineage>
</organism>